<keyword evidence="4" id="KW-0812">Transmembrane</keyword>
<dbReference type="InterPro" id="IPR036322">
    <property type="entry name" value="WD40_repeat_dom_sf"/>
</dbReference>
<dbReference type="PROSITE" id="PS00678">
    <property type="entry name" value="WD_REPEATS_1"/>
    <property type="match status" value="1"/>
</dbReference>
<evidence type="ECO:0000313" key="5">
    <source>
        <dbReference type="EMBL" id="PSF37635.1"/>
    </source>
</evidence>
<evidence type="ECO:0000256" key="4">
    <source>
        <dbReference type="SAM" id="Phobius"/>
    </source>
</evidence>
<keyword evidence="1 3" id="KW-0853">WD repeat</keyword>
<dbReference type="PROSITE" id="PS50082">
    <property type="entry name" value="WD_REPEATS_2"/>
    <property type="match status" value="7"/>
</dbReference>
<feature type="transmembrane region" description="Helical" evidence="4">
    <location>
        <begin position="20"/>
        <end position="46"/>
    </location>
</feature>
<dbReference type="SUPFAM" id="SSF50978">
    <property type="entry name" value="WD40 repeat-like"/>
    <property type="match status" value="1"/>
</dbReference>
<reference evidence="5 6" key="1">
    <citation type="submission" date="2018-03" db="EMBL/GenBank/DDBJ databases">
        <title>The ancient ancestry and fast evolution of plastids.</title>
        <authorList>
            <person name="Moore K.R."/>
            <person name="Magnabosco C."/>
            <person name="Momper L."/>
            <person name="Gold D.A."/>
            <person name="Bosak T."/>
            <person name="Fournier G.P."/>
        </authorList>
    </citation>
    <scope>NUCLEOTIDE SEQUENCE [LARGE SCALE GENOMIC DNA]</scope>
    <source>
        <strain evidence="5 6">CCALA 016</strain>
    </source>
</reference>
<dbReference type="InterPro" id="IPR019775">
    <property type="entry name" value="WD40_repeat_CS"/>
</dbReference>
<dbReference type="SMART" id="SM00320">
    <property type="entry name" value="WD40"/>
    <property type="match status" value="7"/>
</dbReference>
<keyword evidence="4" id="KW-1133">Transmembrane helix</keyword>
<dbReference type="RefSeq" id="WP_106456500.1">
    <property type="nucleotide sequence ID" value="NZ_PXOH01000007.1"/>
</dbReference>
<dbReference type="OrthoDB" id="422888at2"/>
<reference evidence="5 6" key="2">
    <citation type="submission" date="2018-03" db="EMBL/GenBank/DDBJ databases">
        <authorList>
            <person name="Keele B.F."/>
        </authorList>
    </citation>
    <scope>NUCLEOTIDE SEQUENCE [LARGE SCALE GENOMIC DNA]</scope>
    <source>
        <strain evidence="5 6">CCALA 016</strain>
    </source>
</reference>
<feature type="repeat" description="WD" evidence="3">
    <location>
        <begin position="233"/>
        <end position="268"/>
    </location>
</feature>
<feature type="repeat" description="WD" evidence="3">
    <location>
        <begin position="461"/>
        <end position="495"/>
    </location>
</feature>
<dbReference type="Gene3D" id="2.130.10.10">
    <property type="entry name" value="YVTN repeat-like/Quinoprotein amine dehydrogenase"/>
    <property type="match status" value="3"/>
</dbReference>
<gene>
    <name evidence="5" type="ORF">C7H19_08760</name>
</gene>
<sequence length="495" mass="53859">MLLNQLHWLDVLEYVSYGMTLISLLIALVTNSFIYPLLGLTITLGLNIINRLRSAMANATNRKMVAGMVKQLQRQWLEEIQPLAIKTTQATDGTTKTLTVVQENLNTLEQSLNGIVQYLNNHALRERVERIERSYLQLKKELISLLPENANLNLKEIEPPPTDLPASLSPIHLVATPNPISEPQWNCIYQIQGHLDAIASLSISGDSKLLASASWDHTLKVWDLGTGNAISTTEAHEQAVLAVVFTQNETGYHLASGSFDHTVKLWSLIDDHLTLDLLLTAHTGSVHALAFASITSFLLSGSYDQSLKQWNVKGGEMVASSYEALGAIYALALEPNERFIASAGGDGSVNLWQVGTGEKMVSLSGNLSSVKSLAISPDGQILSVGCVDGSVKIWQLDLGEWQSKKITQPIRTFVAHQGQVQALLFSENGEFLISSGADGFLKIWHPSQTQAIATLSLKDESSSRLPAILSLALSKDGQYLAAGGGNGMIKVWQKS</sequence>
<protein>
    <submittedName>
        <fullName evidence="5">Uncharacterized protein</fullName>
    </submittedName>
</protein>
<dbReference type="InterPro" id="IPR015943">
    <property type="entry name" value="WD40/YVTN_repeat-like_dom_sf"/>
</dbReference>
<dbReference type="AlphaFoldDB" id="A0A2T1LZ00"/>
<dbReference type="EMBL" id="PXOH01000007">
    <property type="protein sequence ID" value="PSF37635.1"/>
    <property type="molecule type" value="Genomic_DNA"/>
</dbReference>
<dbReference type="PANTHER" id="PTHR19848">
    <property type="entry name" value="WD40 REPEAT PROTEIN"/>
    <property type="match status" value="1"/>
</dbReference>
<evidence type="ECO:0000256" key="3">
    <source>
        <dbReference type="PROSITE-ProRule" id="PRU00221"/>
    </source>
</evidence>
<comment type="caution">
    <text evidence="5">The sequence shown here is derived from an EMBL/GenBank/DDBJ whole genome shotgun (WGS) entry which is preliminary data.</text>
</comment>
<feature type="repeat" description="WD" evidence="3">
    <location>
        <begin position="363"/>
        <end position="397"/>
    </location>
</feature>
<evidence type="ECO:0000313" key="6">
    <source>
        <dbReference type="Proteomes" id="UP000239001"/>
    </source>
</evidence>
<accession>A0A2T1LZ00</accession>
<proteinExistence type="predicted"/>
<keyword evidence="6" id="KW-1185">Reference proteome</keyword>
<organism evidence="5 6">
    <name type="scientific">Aphanothece hegewaldii CCALA 016</name>
    <dbReference type="NCBI Taxonomy" id="2107694"/>
    <lineage>
        <taxon>Bacteria</taxon>
        <taxon>Bacillati</taxon>
        <taxon>Cyanobacteriota</taxon>
        <taxon>Cyanophyceae</taxon>
        <taxon>Oscillatoriophycideae</taxon>
        <taxon>Chroococcales</taxon>
        <taxon>Aphanothecaceae</taxon>
        <taxon>Aphanothece</taxon>
    </lineage>
</organism>
<dbReference type="CDD" id="cd00200">
    <property type="entry name" value="WD40"/>
    <property type="match status" value="1"/>
</dbReference>
<keyword evidence="4" id="KW-0472">Membrane</keyword>
<dbReference type="PANTHER" id="PTHR19848:SF8">
    <property type="entry name" value="F-BOX AND WD REPEAT DOMAIN CONTAINING 7"/>
    <property type="match status" value="1"/>
</dbReference>
<evidence type="ECO:0000256" key="1">
    <source>
        <dbReference type="ARBA" id="ARBA00022574"/>
    </source>
</evidence>
<feature type="repeat" description="WD" evidence="3">
    <location>
        <begin position="328"/>
        <end position="362"/>
    </location>
</feature>
<dbReference type="Pfam" id="PF00400">
    <property type="entry name" value="WD40"/>
    <property type="match status" value="7"/>
</dbReference>
<dbReference type="InterPro" id="IPR020472">
    <property type="entry name" value="WD40_PAC1"/>
</dbReference>
<feature type="repeat" description="WD" evidence="3">
    <location>
        <begin position="191"/>
        <end position="232"/>
    </location>
</feature>
<evidence type="ECO:0000256" key="2">
    <source>
        <dbReference type="ARBA" id="ARBA00022737"/>
    </source>
</evidence>
<dbReference type="PRINTS" id="PR00320">
    <property type="entry name" value="GPROTEINBRPT"/>
</dbReference>
<feature type="repeat" description="WD" evidence="3">
    <location>
        <begin position="413"/>
        <end position="454"/>
    </location>
</feature>
<dbReference type="Proteomes" id="UP000239001">
    <property type="component" value="Unassembled WGS sequence"/>
</dbReference>
<dbReference type="InterPro" id="IPR001680">
    <property type="entry name" value="WD40_rpt"/>
</dbReference>
<dbReference type="PROSITE" id="PS50294">
    <property type="entry name" value="WD_REPEATS_REGION"/>
    <property type="match status" value="6"/>
</dbReference>
<name>A0A2T1LZ00_9CHRO</name>
<feature type="repeat" description="WD" evidence="3">
    <location>
        <begin position="279"/>
        <end position="320"/>
    </location>
</feature>
<keyword evidence="2" id="KW-0677">Repeat</keyword>